<keyword evidence="10" id="KW-1185">Reference proteome</keyword>
<evidence type="ECO:0000256" key="2">
    <source>
        <dbReference type="ARBA" id="ARBA00022540"/>
    </source>
</evidence>
<dbReference type="GO" id="GO:0032790">
    <property type="term" value="P:ribosome disassembly"/>
    <property type="evidence" value="ECO:0007669"/>
    <property type="project" value="TreeGrafter"/>
</dbReference>
<evidence type="ECO:0000256" key="6">
    <source>
        <dbReference type="RuleBase" id="RU000646"/>
    </source>
</evidence>
<dbReference type="SUPFAM" id="SSF55200">
    <property type="entry name" value="Translation initiation factor IF3, C-terminal domain"/>
    <property type="match status" value="1"/>
</dbReference>
<dbReference type="InterPro" id="IPR019813">
    <property type="entry name" value="Translation_initiation_fac3_CS"/>
</dbReference>
<dbReference type="Gene3D" id="3.30.110.10">
    <property type="entry name" value="Translation initiation factor 3 (IF-3), C-terminal domain"/>
    <property type="match status" value="1"/>
</dbReference>
<reference evidence="9 10" key="1">
    <citation type="submission" date="2013-12" db="EMBL/GenBank/DDBJ databases">
        <title>Comparative genomics of Petrotoga isolates.</title>
        <authorList>
            <person name="Nesbo C.L."/>
            <person name="Charchuk R."/>
            <person name="Chow K."/>
        </authorList>
    </citation>
    <scope>NUCLEOTIDE SEQUENCE [LARGE SCALE GENOMIC DNA]</scope>
    <source>
        <strain evidence="9 10">DSM 10691</strain>
    </source>
</reference>
<gene>
    <name evidence="4" type="primary">infC</name>
    <name evidence="9" type="ORF">X928_07545</name>
</gene>
<dbReference type="OrthoDB" id="9806014at2"/>
<evidence type="ECO:0000313" key="9">
    <source>
        <dbReference type="EMBL" id="PNR99357.1"/>
    </source>
</evidence>
<dbReference type="InterPro" id="IPR036788">
    <property type="entry name" value="T_IF-3_C_sf"/>
</dbReference>
<comment type="similarity">
    <text evidence="1 4 6">Belongs to the IF-3 family.</text>
</comment>
<evidence type="ECO:0000256" key="4">
    <source>
        <dbReference type="HAMAP-Rule" id="MF_00080"/>
    </source>
</evidence>
<accession>A0A2K1P9F7</accession>
<keyword evidence="2 4" id="KW-0396">Initiation factor</keyword>
<evidence type="ECO:0000313" key="10">
    <source>
        <dbReference type="Proteomes" id="UP000236199"/>
    </source>
</evidence>
<dbReference type="AlphaFoldDB" id="A0A2K1P9F7"/>
<dbReference type="Proteomes" id="UP000236199">
    <property type="component" value="Unassembled WGS sequence"/>
</dbReference>
<dbReference type="GO" id="GO:0043022">
    <property type="term" value="F:ribosome binding"/>
    <property type="evidence" value="ECO:0007669"/>
    <property type="project" value="TreeGrafter"/>
</dbReference>
<keyword evidence="3 4" id="KW-0648">Protein biosynthesis</keyword>
<dbReference type="EMBL" id="AZRM01000036">
    <property type="protein sequence ID" value="PNR99357.1"/>
    <property type="molecule type" value="Genomic_DNA"/>
</dbReference>
<organism evidence="9 10">
    <name type="scientific">Petrotoga miotherma DSM 10691</name>
    <dbReference type="NCBI Taxonomy" id="1434326"/>
    <lineage>
        <taxon>Bacteria</taxon>
        <taxon>Thermotogati</taxon>
        <taxon>Thermotogota</taxon>
        <taxon>Thermotogae</taxon>
        <taxon>Petrotogales</taxon>
        <taxon>Petrotogaceae</taxon>
        <taxon>Petrotoga</taxon>
    </lineage>
</organism>
<dbReference type="HAMAP" id="MF_00080">
    <property type="entry name" value="IF_3"/>
    <property type="match status" value="1"/>
</dbReference>
<dbReference type="SUPFAM" id="SSF54364">
    <property type="entry name" value="Translation initiation factor IF3, N-terminal domain"/>
    <property type="match status" value="1"/>
</dbReference>
<feature type="domain" description="Translation initiation factor 3 N-terminal" evidence="8">
    <location>
        <begin position="10"/>
        <end position="76"/>
    </location>
</feature>
<dbReference type="Pfam" id="PF00707">
    <property type="entry name" value="IF3_C"/>
    <property type="match status" value="1"/>
</dbReference>
<comment type="caution">
    <text evidence="9">The sequence shown here is derived from an EMBL/GenBank/DDBJ whole genome shotgun (WGS) entry which is preliminary data.</text>
</comment>
<dbReference type="RefSeq" id="WP_103079141.1">
    <property type="nucleotide sequence ID" value="NZ_AZRM01000036.1"/>
</dbReference>
<dbReference type="FunFam" id="3.30.110.10:FF:000001">
    <property type="entry name" value="Translation initiation factor IF-3"/>
    <property type="match status" value="1"/>
</dbReference>
<keyword evidence="4" id="KW-0963">Cytoplasm</keyword>
<dbReference type="GO" id="GO:0003743">
    <property type="term" value="F:translation initiation factor activity"/>
    <property type="evidence" value="ECO:0007669"/>
    <property type="project" value="UniProtKB-UniRule"/>
</dbReference>
<dbReference type="PANTHER" id="PTHR10938:SF0">
    <property type="entry name" value="TRANSLATION INITIATION FACTOR IF-3, MITOCHONDRIAL"/>
    <property type="match status" value="1"/>
</dbReference>
<dbReference type="InterPro" id="IPR036787">
    <property type="entry name" value="T_IF-3_N_sf"/>
</dbReference>
<dbReference type="InterPro" id="IPR019815">
    <property type="entry name" value="Translation_initiation_fac_3_C"/>
</dbReference>
<dbReference type="PANTHER" id="PTHR10938">
    <property type="entry name" value="TRANSLATION INITIATION FACTOR IF-3"/>
    <property type="match status" value="1"/>
</dbReference>
<dbReference type="Gene3D" id="3.10.20.80">
    <property type="entry name" value="Translation initiation factor 3 (IF-3), N-terminal domain"/>
    <property type="match status" value="1"/>
</dbReference>
<evidence type="ECO:0000259" key="7">
    <source>
        <dbReference type="Pfam" id="PF00707"/>
    </source>
</evidence>
<protein>
    <recommendedName>
        <fullName evidence="4 5">Translation initiation factor IF-3</fullName>
    </recommendedName>
</protein>
<evidence type="ECO:0000259" key="8">
    <source>
        <dbReference type="Pfam" id="PF05198"/>
    </source>
</evidence>
<evidence type="ECO:0000256" key="3">
    <source>
        <dbReference type="ARBA" id="ARBA00022917"/>
    </source>
</evidence>
<feature type="domain" description="Translation initiation factor 3 C-terminal" evidence="7">
    <location>
        <begin position="86"/>
        <end position="169"/>
    </location>
</feature>
<sequence>MYISDKVAKNTEIRARKVLLIDQDGNKLGEMSTKEALKLAQQSGVDLVLVAPKAKPPVARMMDYGKYIYEKEKKEKLAKKKQKKQVVKEMKFRLRIDEHDFNTKLKKIREFLEDGHKVRVVIMFLGRDILFKEKGREILDKVVSMTSDIAKVSRGAKLLGKDMDIILEPVKEDQK</sequence>
<dbReference type="InterPro" id="IPR019814">
    <property type="entry name" value="Translation_initiation_fac_3_N"/>
</dbReference>
<dbReference type="Pfam" id="PF05198">
    <property type="entry name" value="IF3_N"/>
    <property type="match status" value="1"/>
</dbReference>
<dbReference type="GO" id="GO:0005829">
    <property type="term" value="C:cytosol"/>
    <property type="evidence" value="ECO:0007669"/>
    <property type="project" value="TreeGrafter"/>
</dbReference>
<proteinExistence type="inferred from homology"/>
<name>A0A2K1P9F7_9BACT</name>
<evidence type="ECO:0000256" key="5">
    <source>
        <dbReference type="NCBIfam" id="TIGR00168"/>
    </source>
</evidence>
<comment type="subunit">
    <text evidence="4 6">Monomer.</text>
</comment>
<dbReference type="InterPro" id="IPR001288">
    <property type="entry name" value="Translation_initiation_fac_3"/>
</dbReference>
<dbReference type="GO" id="GO:0016020">
    <property type="term" value="C:membrane"/>
    <property type="evidence" value="ECO:0007669"/>
    <property type="project" value="TreeGrafter"/>
</dbReference>
<comment type="subcellular location">
    <subcellularLocation>
        <location evidence="4 6">Cytoplasm</location>
    </subcellularLocation>
</comment>
<evidence type="ECO:0000256" key="1">
    <source>
        <dbReference type="ARBA" id="ARBA00005439"/>
    </source>
</evidence>
<dbReference type="NCBIfam" id="TIGR00168">
    <property type="entry name" value="infC"/>
    <property type="match status" value="1"/>
</dbReference>
<dbReference type="PROSITE" id="PS00938">
    <property type="entry name" value="IF3"/>
    <property type="match status" value="1"/>
</dbReference>
<comment type="function">
    <text evidence="4 6">IF-3 binds to the 30S ribosomal subunit and shifts the equilibrium between 70S ribosomes and their 50S and 30S subunits in favor of the free subunits, thus enhancing the availability of 30S subunits on which protein synthesis initiation begins.</text>
</comment>